<dbReference type="AlphaFoldDB" id="A0A8X6KHT7"/>
<dbReference type="EMBL" id="BMAO01031336">
    <property type="protein sequence ID" value="GFQ74314.1"/>
    <property type="molecule type" value="Genomic_DNA"/>
</dbReference>
<accession>A0A8X6KHT7</accession>
<proteinExistence type="predicted"/>
<comment type="caution">
    <text evidence="1">The sequence shown here is derived from an EMBL/GenBank/DDBJ whole genome shotgun (WGS) entry which is preliminary data.</text>
</comment>
<organism evidence="1 2">
    <name type="scientific">Trichonephila clavata</name>
    <name type="common">Joro spider</name>
    <name type="synonym">Nephila clavata</name>
    <dbReference type="NCBI Taxonomy" id="2740835"/>
    <lineage>
        <taxon>Eukaryota</taxon>
        <taxon>Metazoa</taxon>
        <taxon>Ecdysozoa</taxon>
        <taxon>Arthropoda</taxon>
        <taxon>Chelicerata</taxon>
        <taxon>Arachnida</taxon>
        <taxon>Araneae</taxon>
        <taxon>Araneomorphae</taxon>
        <taxon>Entelegynae</taxon>
        <taxon>Araneoidea</taxon>
        <taxon>Nephilidae</taxon>
        <taxon>Trichonephila</taxon>
    </lineage>
</organism>
<name>A0A8X6KHT7_TRICU</name>
<gene>
    <name evidence="1" type="ORF">TNCT_227831</name>
</gene>
<evidence type="ECO:0000313" key="1">
    <source>
        <dbReference type="EMBL" id="GFQ74314.1"/>
    </source>
</evidence>
<dbReference type="Proteomes" id="UP000887116">
    <property type="component" value="Unassembled WGS sequence"/>
</dbReference>
<reference evidence="1" key="1">
    <citation type="submission" date="2020-07" db="EMBL/GenBank/DDBJ databases">
        <title>Multicomponent nature underlies the extraordinary mechanical properties of spider dragline silk.</title>
        <authorList>
            <person name="Kono N."/>
            <person name="Nakamura H."/>
            <person name="Mori M."/>
            <person name="Yoshida Y."/>
            <person name="Ohtoshi R."/>
            <person name="Malay A.D."/>
            <person name="Moran D.A.P."/>
            <person name="Tomita M."/>
            <person name="Numata K."/>
            <person name="Arakawa K."/>
        </authorList>
    </citation>
    <scope>NUCLEOTIDE SEQUENCE</scope>
</reference>
<sequence>MVVCPYTTACHKRFSGISLYLKEGSPPLLTGIAVVGGDYHLSNSYLYMHYFNSQYSPSSEMKAKARCFIKGNSDIQFFHDETPIGTYIL</sequence>
<evidence type="ECO:0000313" key="2">
    <source>
        <dbReference type="Proteomes" id="UP000887116"/>
    </source>
</evidence>
<keyword evidence="2" id="KW-1185">Reference proteome</keyword>
<protein>
    <submittedName>
        <fullName evidence="1">Uncharacterized protein</fullName>
    </submittedName>
</protein>